<evidence type="ECO:0000313" key="2">
    <source>
        <dbReference type="Proteomes" id="UP000694389"/>
    </source>
</evidence>
<dbReference type="AlphaFoldDB" id="A0A8P4GIN1"/>
<sequence length="86" mass="9921">MAGSPSYPELPRNSNDDELELNKDLERIIENVENISVQLTWMAYDMVALRTSPELGASMRKLEEAYRRCRAVVSLKCWSDLFNLLN</sequence>
<organism evidence="1 2">
    <name type="scientific">Dicentrarchus labrax</name>
    <name type="common">European seabass</name>
    <name type="synonym">Morone labrax</name>
    <dbReference type="NCBI Taxonomy" id="13489"/>
    <lineage>
        <taxon>Eukaryota</taxon>
        <taxon>Metazoa</taxon>
        <taxon>Chordata</taxon>
        <taxon>Craniata</taxon>
        <taxon>Vertebrata</taxon>
        <taxon>Euteleostomi</taxon>
        <taxon>Actinopterygii</taxon>
        <taxon>Neopterygii</taxon>
        <taxon>Teleostei</taxon>
        <taxon>Neoteleostei</taxon>
        <taxon>Acanthomorphata</taxon>
        <taxon>Eupercaria</taxon>
        <taxon>Moronidae</taxon>
        <taxon>Dicentrarchus</taxon>
    </lineage>
</organism>
<dbReference type="GeneTree" id="ENSGT00940000176934"/>
<protein>
    <recommendedName>
        <fullName evidence="3">Synaptonemal complex central element protein 3</fullName>
    </recommendedName>
</protein>
<dbReference type="GO" id="GO:0007283">
    <property type="term" value="P:spermatogenesis"/>
    <property type="evidence" value="ECO:0007669"/>
    <property type="project" value="InterPro"/>
</dbReference>
<evidence type="ECO:0008006" key="3">
    <source>
        <dbReference type="Google" id="ProtNLM"/>
    </source>
</evidence>
<accession>A0A8P4GIN1</accession>
<dbReference type="PANTHER" id="PTHR36686">
    <property type="entry name" value="SYNAPTONEMAL COMPLEX CENTRAL ELEMENT PROTEIN 3"/>
    <property type="match status" value="1"/>
</dbReference>
<name>A0A8P4GIN1_DICLA</name>
<dbReference type="Proteomes" id="UP000694389">
    <property type="component" value="Unassembled WGS sequence"/>
</dbReference>
<dbReference type="InterPro" id="IPR028145">
    <property type="entry name" value="Synaptonemal_3"/>
</dbReference>
<dbReference type="Pfam" id="PF15191">
    <property type="entry name" value="Synaptonemal_3"/>
    <property type="match status" value="1"/>
</dbReference>
<dbReference type="PANTHER" id="PTHR36686:SF1">
    <property type="entry name" value="SYNAPTONEMAL COMPLEX CENTRAL ELEMENT PROTEIN 3"/>
    <property type="match status" value="1"/>
</dbReference>
<evidence type="ECO:0000313" key="1">
    <source>
        <dbReference type="Ensembl" id="ENSDLAP00005077594.1"/>
    </source>
</evidence>
<reference evidence="1" key="1">
    <citation type="submission" date="2025-08" db="UniProtKB">
        <authorList>
            <consortium name="Ensembl"/>
        </authorList>
    </citation>
    <scope>IDENTIFICATION</scope>
</reference>
<dbReference type="Ensembl" id="ENSDLAT00005085975.1">
    <property type="protein sequence ID" value="ENSDLAP00005077594.1"/>
    <property type="gene ID" value="ENSDLAG00005027845.1"/>
</dbReference>
<dbReference type="GO" id="GO:0007131">
    <property type="term" value="P:reciprocal meiotic recombination"/>
    <property type="evidence" value="ECO:0007669"/>
    <property type="project" value="InterPro"/>
</dbReference>
<reference evidence="1" key="2">
    <citation type="submission" date="2025-09" db="UniProtKB">
        <authorList>
            <consortium name="Ensembl"/>
        </authorList>
    </citation>
    <scope>IDENTIFICATION</scope>
</reference>
<proteinExistence type="predicted"/>
<keyword evidence="2" id="KW-1185">Reference proteome</keyword>
<dbReference type="GO" id="GO:0007130">
    <property type="term" value="P:synaptonemal complex assembly"/>
    <property type="evidence" value="ECO:0007669"/>
    <property type="project" value="InterPro"/>
</dbReference>